<dbReference type="SUPFAM" id="SSF48452">
    <property type="entry name" value="TPR-like"/>
    <property type="match status" value="2"/>
</dbReference>
<feature type="region of interest" description="Disordered" evidence="1">
    <location>
        <begin position="696"/>
        <end position="723"/>
    </location>
</feature>
<reference evidence="2 3" key="1">
    <citation type="submission" date="2018-05" db="EMBL/GenBank/DDBJ databases">
        <title>Rhodohalobacter halophilus gen. nov., sp. nov., a moderately halophilic member of the family Balneolaceae.</title>
        <authorList>
            <person name="Liu Z.-W."/>
        </authorList>
    </citation>
    <scope>NUCLEOTIDE SEQUENCE [LARGE SCALE GENOMIC DNA]</scope>
    <source>
        <strain evidence="2 3">8A47</strain>
    </source>
</reference>
<accession>A0A316TYY7</accession>
<gene>
    <name evidence="2" type="ORF">DDZ15_00350</name>
</gene>
<name>A0A316TYY7_9BACT</name>
<dbReference type="Proteomes" id="UP000245533">
    <property type="component" value="Unassembled WGS sequence"/>
</dbReference>
<dbReference type="EMBL" id="QGGB01000001">
    <property type="protein sequence ID" value="PWN08122.1"/>
    <property type="molecule type" value="Genomic_DNA"/>
</dbReference>
<dbReference type="InterPro" id="IPR011990">
    <property type="entry name" value="TPR-like_helical_dom_sf"/>
</dbReference>
<comment type="caution">
    <text evidence="2">The sequence shown here is derived from an EMBL/GenBank/DDBJ whole genome shotgun (WGS) entry which is preliminary data.</text>
</comment>
<protein>
    <submittedName>
        <fullName evidence="2">Uncharacterized protein</fullName>
    </submittedName>
</protein>
<evidence type="ECO:0000313" key="3">
    <source>
        <dbReference type="Proteomes" id="UP000245533"/>
    </source>
</evidence>
<dbReference type="OrthoDB" id="1522549at2"/>
<evidence type="ECO:0000256" key="1">
    <source>
        <dbReference type="SAM" id="MobiDB-lite"/>
    </source>
</evidence>
<dbReference type="AlphaFoldDB" id="A0A316TYY7"/>
<feature type="compositionally biased region" description="Low complexity" evidence="1">
    <location>
        <begin position="703"/>
        <end position="714"/>
    </location>
</feature>
<dbReference type="Gene3D" id="1.25.40.10">
    <property type="entry name" value="Tetratricopeptide repeat domain"/>
    <property type="match status" value="3"/>
</dbReference>
<dbReference type="RefSeq" id="WP_109643719.1">
    <property type="nucleotide sequence ID" value="NZ_QGGB01000001.1"/>
</dbReference>
<evidence type="ECO:0000313" key="2">
    <source>
        <dbReference type="EMBL" id="PWN08122.1"/>
    </source>
</evidence>
<proteinExistence type="predicted"/>
<keyword evidence="3" id="KW-1185">Reference proteome</keyword>
<sequence>MFLAGCAGPIKQSWNNFTAYYNTFYNAKSYFSEGEELNRSQAALINPQELIQVFPGPSDAGAEQFDEAISRAASILRKHEQSQYVIPSILMIGKSYFYKSEFFSALEKFREAGTIAENREYAESVVWEARVLYEMNNIEGGLLVTSQALNSADQWDLDQRGELYAINGQLHAAQQDWERASLSLLRAEELMESQAMLARVYFLHGQVLENLENLVQARAAFGFAAEIKSDYDVEFHAMKKQADISRRIGDYDDALSLYRRLERDDKFSDQRVRMRYEIARTHQIMGDADLAFNQYSSILNHPFDVADNVTLARTYFGLGELFRDEQDNFTMAAAYFDSAASVNVADERISLEFDASELAESFSDYAFLKQELAMRDSLLKLASLNPAELDSVLADIRQELEEEAQQDRERITQPNTIALTDAGQAPEAAGSAEFGFLNHMNRDRLREASLQFQAVWGDRPLEDNWRRRDAVTGSRFDRAESPALSDQGENPVSQNMLMAQFAPDLSAIPFEEDAQVEMKLEMEELTYRLANLFLLSLNMPDSARFYYEDQLRSGLNSSVSPRSLFSLIDLDLQEGNERAAREKAGRIIENFPDSPFTEEVRERLGYPGGEELSDAPAKSDKYTLAAQLLEMERTDTLMSPIEKADLFRQLGETSDDANQKELLFYESARIYLEEAVRMSEDKEAISSWLADSSGRGADVSGLQDAQADSVAADSPTSTVNQDEYPFEGAYWDSTRSMLEKVLSLNQTGRIATEADALFEVLQKPGPAAEDTVRTMAFPPDRYPTDPGPDMNNCLEAGLELNVEGGMTGFMSRVRFPDWAYGSGLKTEITYRLTVNAEGNVVEYEQISEISRSGIPEAVEASIEEELEFKPLTGIDSYSCELRFPIDL</sequence>
<organism evidence="2 3">
    <name type="scientific">Rhodohalobacter mucosus</name>
    <dbReference type="NCBI Taxonomy" id="2079485"/>
    <lineage>
        <taxon>Bacteria</taxon>
        <taxon>Pseudomonadati</taxon>
        <taxon>Balneolota</taxon>
        <taxon>Balneolia</taxon>
        <taxon>Balneolales</taxon>
        <taxon>Balneolaceae</taxon>
        <taxon>Rhodohalobacter</taxon>
    </lineage>
</organism>